<dbReference type="GO" id="GO:0003676">
    <property type="term" value="F:nucleic acid binding"/>
    <property type="evidence" value="ECO:0007669"/>
    <property type="project" value="InterPro"/>
</dbReference>
<evidence type="ECO:0000256" key="8">
    <source>
        <dbReference type="ARBA" id="ARBA00022759"/>
    </source>
</evidence>
<keyword evidence="9" id="KW-0378">Hydrolase</keyword>
<sequence length="161" mass="18262">MEYHIYTDGSCLDNNPAGGPGGWAWVATFGDIKVEGSKGYFKSTNNRMEIMAVIEALSQLQEPSVVKIYTDSQYTIDGATKWVYGWIRKGWIRTTQFGVTEEVKNKDLFQRLHLLTRFHKVEFIKVKAHCGIPDNERCDVLAKQAARSPTDIDEGFIPKTK</sequence>
<dbReference type="EMBL" id="PP885733">
    <property type="protein sequence ID" value="XCN28258.1"/>
    <property type="molecule type" value="Genomic_DNA"/>
</dbReference>
<dbReference type="PANTHER" id="PTHR10642">
    <property type="entry name" value="RIBONUCLEASE H1"/>
    <property type="match status" value="1"/>
</dbReference>
<keyword evidence="10" id="KW-0460">Magnesium</keyword>
<evidence type="ECO:0000256" key="6">
    <source>
        <dbReference type="ARBA" id="ARBA00022722"/>
    </source>
</evidence>
<dbReference type="InterPro" id="IPR012337">
    <property type="entry name" value="RNaseH-like_sf"/>
</dbReference>
<dbReference type="InterPro" id="IPR022892">
    <property type="entry name" value="RNaseHI"/>
</dbReference>
<protein>
    <recommendedName>
        <fullName evidence="5">ribonuclease H</fullName>
        <ecNumber evidence="5">3.1.26.4</ecNumber>
    </recommendedName>
</protein>
<organism evidence="12">
    <name type="scientific">Pantoea phage Survivor</name>
    <dbReference type="NCBI Taxonomy" id="3232176"/>
    <lineage>
        <taxon>Viruses</taxon>
        <taxon>Duplodnaviria</taxon>
        <taxon>Heunggongvirae</taxon>
        <taxon>Uroviricota</taxon>
        <taxon>Caudoviricetes</taxon>
    </lineage>
</organism>
<dbReference type="CDD" id="cd09278">
    <property type="entry name" value="RNase_HI_prokaryote_like"/>
    <property type="match status" value="1"/>
</dbReference>
<comment type="cofactor">
    <cofactor evidence="2">
        <name>Mg(2+)</name>
        <dbReference type="ChEBI" id="CHEBI:18420"/>
    </cofactor>
</comment>
<comment type="subunit">
    <text evidence="4">Monomer.</text>
</comment>
<dbReference type="PANTHER" id="PTHR10642:SF26">
    <property type="entry name" value="RIBONUCLEASE H1"/>
    <property type="match status" value="1"/>
</dbReference>
<evidence type="ECO:0000256" key="4">
    <source>
        <dbReference type="ARBA" id="ARBA00011245"/>
    </source>
</evidence>
<feature type="domain" description="RNase H type-1" evidence="11">
    <location>
        <begin position="1"/>
        <end position="147"/>
    </location>
</feature>
<dbReference type="GO" id="GO:0043137">
    <property type="term" value="P:DNA replication, removal of RNA primer"/>
    <property type="evidence" value="ECO:0007669"/>
    <property type="project" value="TreeGrafter"/>
</dbReference>
<comment type="similarity">
    <text evidence="3">Belongs to the RNase H family.</text>
</comment>
<dbReference type="GO" id="GO:0004523">
    <property type="term" value="F:RNA-DNA hybrid ribonuclease activity"/>
    <property type="evidence" value="ECO:0007669"/>
    <property type="project" value="UniProtKB-EC"/>
</dbReference>
<dbReference type="InterPro" id="IPR002156">
    <property type="entry name" value="RNaseH_domain"/>
</dbReference>
<reference evidence="12" key="1">
    <citation type="submission" date="2024-06" db="EMBL/GenBank/DDBJ databases">
        <authorList>
            <person name="Gannavaram S."/>
            <person name="Nemani S."/>
            <person name="Datta M."/>
            <person name="Picchiottino A."/>
            <person name="Mereddy A."/>
            <person name="Gannavaram N."/>
            <person name="Honeycutt C."/>
            <person name="Tran D."/>
            <person name="Choi K."/>
            <person name="Srinivasan K."/>
            <person name="Johnson A."/>
        </authorList>
    </citation>
    <scope>NUCLEOTIDE SEQUENCE</scope>
</reference>
<evidence type="ECO:0000259" key="11">
    <source>
        <dbReference type="PROSITE" id="PS50879"/>
    </source>
</evidence>
<evidence type="ECO:0000256" key="2">
    <source>
        <dbReference type="ARBA" id="ARBA00001946"/>
    </source>
</evidence>
<proteinExistence type="inferred from homology"/>
<evidence type="ECO:0000256" key="9">
    <source>
        <dbReference type="ARBA" id="ARBA00022801"/>
    </source>
</evidence>
<accession>A0AAU8L118</accession>
<dbReference type="GO" id="GO:0046872">
    <property type="term" value="F:metal ion binding"/>
    <property type="evidence" value="ECO:0007669"/>
    <property type="project" value="UniProtKB-KW"/>
</dbReference>
<dbReference type="PROSITE" id="PS50879">
    <property type="entry name" value="RNASE_H_1"/>
    <property type="match status" value="1"/>
</dbReference>
<keyword evidence="6" id="KW-0540">Nuclease</keyword>
<dbReference type="InterPro" id="IPR050092">
    <property type="entry name" value="RNase_H"/>
</dbReference>
<evidence type="ECO:0000256" key="5">
    <source>
        <dbReference type="ARBA" id="ARBA00012180"/>
    </source>
</evidence>
<comment type="catalytic activity">
    <reaction evidence="1">
        <text>Endonucleolytic cleavage to 5'-phosphomonoester.</text>
        <dbReference type="EC" id="3.1.26.4"/>
    </reaction>
</comment>
<dbReference type="Pfam" id="PF00075">
    <property type="entry name" value="RNase_H"/>
    <property type="match status" value="1"/>
</dbReference>
<evidence type="ECO:0000256" key="10">
    <source>
        <dbReference type="ARBA" id="ARBA00022842"/>
    </source>
</evidence>
<keyword evidence="7" id="KW-0479">Metal-binding</keyword>
<dbReference type="SUPFAM" id="SSF53098">
    <property type="entry name" value="Ribonuclease H-like"/>
    <property type="match status" value="1"/>
</dbReference>
<evidence type="ECO:0000256" key="3">
    <source>
        <dbReference type="ARBA" id="ARBA00005300"/>
    </source>
</evidence>
<dbReference type="InterPro" id="IPR036397">
    <property type="entry name" value="RNaseH_sf"/>
</dbReference>
<keyword evidence="8" id="KW-0255">Endonuclease</keyword>
<evidence type="ECO:0000256" key="7">
    <source>
        <dbReference type="ARBA" id="ARBA00022723"/>
    </source>
</evidence>
<dbReference type="Gene3D" id="3.30.420.10">
    <property type="entry name" value="Ribonuclease H-like superfamily/Ribonuclease H"/>
    <property type="match status" value="1"/>
</dbReference>
<name>A0AAU8L118_9CAUD</name>
<evidence type="ECO:0000256" key="1">
    <source>
        <dbReference type="ARBA" id="ARBA00000077"/>
    </source>
</evidence>
<evidence type="ECO:0000313" key="12">
    <source>
        <dbReference type="EMBL" id="XCN28258.1"/>
    </source>
</evidence>
<dbReference type="EC" id="3.1.26.4" evidence="5"/>